<feature type="region of interest" description="Disordered" evidence="1">
    <location>
        <begin position="1"/>
        <end position="23"/>
    </location>
</feature>
<dbReference type="EMBL" id="CADCVJ010000070">
    <property type="protein sequence ID" value="CAA9468755.1"/>
    <property type="molecule type" value="Genomic_DNA"/>
</dbReference>
<gene>
    <name evidence="2" type="ORF">AVDCRST_MAG38-1095</name>
</gene>
<name>A0A6J4RAI5_9ACTN</name>
<protein>
    <recommendedName>
        <fullName evidence="3">Flagellar protein FlgJ N-terminal domain-containing protein</fullName>
    </recommendedName>
</protein>
<sequence length="92" mass="9344">MTGPLSALPSVPDSALPRAVREGSAADRQSYKAALGFERMFVDQLLKSATGGKGFVEGPQGSAVDSALADAMVANGGFGLAAQLHAQIRGRA</sequence>
<evidence type="ECO:0008006" key="3">
    <source>
        <dbReference type="Google" id="ProtNLM"/>
    </source>
</evidence>
<proteinExistence type="predicted"/>
<dbReference type="AlphaFoldDB" id="A0A6J4RAI5"/>
<evidence type="ECO:0000313" key="2">
    <source>
        <dbReference type="EMBL" id="CAA9468755.1"/>
    </source>
</evidence>
<organism evidence="2">
    <name type="scientific">uncultured Solirubrobacteraceae bacterium</name>
    <dbReference type="NCBI Taxonomy" id="1162706"/>
    <lineage>
        <taxon>Bacteria</taxon>
        <taxon>Bacillati</taxon>
        <taxon>Actinomycetota</taxon>
        <taxon>Thermoleophilia</taxon>
        <taxon>Solirubrobacterales</taxon>
        <taxon>Solirubrobacteraceae</taxon>
        <taxon>environmental samples</taxon>
    </lineage>
</organism>
<evidence type="ECO:0000256" key="1">
    <source>
        <dbReference type="SAM" id="MobiDB-lite"/>
    </source>
</evidence>
<accession>A0A6J4RAI5</accession>
<reference evidence="2" key="1">
    <citation type="submission" date="2020-02" db="EMBL/GenBank/DDBJ databases">
        <authorList>
            <person name="Meier V. D."/>
        </authorList>
    </citation>
    <scope>NUCLEOTIDE SEQUENCE</scope>
    <source>
        <strain evidence="2">AVDCRST_MAG38</strain>
    </source>
</reference>